<evidence type="ECO:0000313" key="14">
    <source>
        <dbReference type="Proteomes" id="UP000467700"/>
    </source>
</evidence>
<dbReference type="Proteomes" id="UP000467700">
    <property type="component" value="Unassembled WGS sequence"/>
</dbReference>
<dbReference type="OrthoDB" id="2190219at2759"/>
<feature type="transmembrane region" description="Helical" evidence="11">
    <location>
        <begin position="392"/>
        <end position="417"/>
    </location>
</feature>
<evidence type="ECO:0000256" key="8">
    <source>
        <dbReference type="ARBA" id="ARBA00023065"/>
    </source>
</evidence>
<dbReference type="GO" id="GO:0005886">
    <property type="term" value="C:plasma membrane"/>
    <property type="evidence" value="ECO:0007669"/>
    <property type="project" value="InterPro"/>
</dbReference>
<dbReference type="EMBL" id="CACVBS010000038">
    <property type="protein sequence ID" value="CAA7263188.1"/>
    <property type="molecule type" value="Genomic_DNA"/>
</dbReference>
<feature type="transmembrane region" description="Helical" evidence="11">
    <location>
        <begin position="90"/>
        <end position="106"/>
    </location>
</feature>
<dbReference type="PANTHER" id="PTHR31382">
    <property type="entry name" value="NA(+)/H(+) ANTIPORTER"/>
    <property type="match status" value="1"/>
</dbReference>
<accession>A0A8S0X046</accession>
<keyword evidence="10" id="KW-0739">Sodium transport</keyword>
<comment type="similarity">
    <text evidence="2">Belongs to the fungal Na(+)/H(+) exchanger family.</text>
</comment>
<feature type="transmembrane region" description="Helical" evidence="11">
    <location>
        <begin position="334"/>
        <end position="355"/>
    </location>
</feature>
<keyword evidence="5 11" id="KW-0812">Transmembrane</keyword>
<dbReference type="GO" id="GO:0042391">
    <property type="term" value="P:regulation of membrane potential"/>
    <property type="evidence" value="ECO:0007669"/>
    <property type="project" value="InterPro"/>
</dbReference>
<dbReference type="InterPro" id="IPR006153">
    <property type="entry name" value="Cation/H_exchanger_TM"/>
</dbReference>
<protein>
    <recommendedName>
        <fullName evidence="12">Cation/H+ exchanger transmembrane domain-containing protein</fullName>
    </recommendedName>
</protein>
<evidence type="ECO:0000256" key="10">
    <source>
        <dbReference type="ARBA" id="ARBA00023201"/>
    </source>
</evidence>
<evidence type="ECO:0000256" key="11">
    <source>
        <dbReference type="SAM" id="Phobius"/>
    </source>
</evidence>
<evidence type="ECO:0000256" key="6">
    <source>
        <dbReference type="ARBA" id="ARBA00022989"/>
    </source>
</evidence>
<feature type="transmembrane region" description="Helical" evidence="11">
    <location>
        <begin position="437"/>
        <end position="460"/>
    </location>
</feature>
<feature type="domain" description="Cation/H+ exchanger transmembrane" evidence="12">
    <location>
        <begin position="39"/>
        <end position="460"/>
    </location>
</feature>
<dbReference type="GO" id="GO:0036376">
    <property type="term" value="P:sodium ion export across plasma membrane"/>
    <property type="evidence" value="ECO:0007669"/>
    <property type="project" value="InterPro"/>
</dbReference>
<evidence type="ECO:0000256" key="4">
    <source>
        <dbReference type="ARBA" id="ARBA00022449"/>
    </source>
</evidence>
<comment type="subcellular location">
    <subcellularLocation>
        <location evidence="1">Membrane</location>
        <topology evidence="1">Multi-pass membrane protein</topology>
    </subcellularLocation>
</comment>
<dbReference type="AlphaFoldDB" id="A0A8S0X046"/>
<evidence type="ECO:0000256" key="3">
    <source>
        <dbReference type="ARBA" id="ARBA00022448"/>
    </source>
</evidence>
<evidence type="ECO:0000313" key="13">
    <source>
        <dbReference type="EMBL" id="CAA7263188.1"/>
    </source>
</evidence>
<evidence type="ECO:0000256" key="7">
    <source>
        <dbReference type="ARBA" id="ARBA00023053"/>
    </source>
</evidence>
<sequence>MGLTEATGPSVAYICLGGFVVAVRIDLLSSRQGESNMFSYSVSSLLSFSQIYVNEVVLGTVYGVFMGPYFAGVFDPRSWGAVSDEVTLEIMRIVLATGLFAIGVELPRSYMATHAKSLLAMVVPTMALGWVIVAGLLRALFPQLNFISCLAISACLTPTDPIICAAIVGGTFARQHVPVNLRHILSAESAANDGLAYPFLSLSIYLTLEGTRGIAFTHWILIGWLYQVILGTATGATLGLLFSYVMKCSHKRGFIDRESYVAQYLALAIFIIGIVSTIGSDDLLAAFAAGCAISWDGDFKTHIEGETFASVIDLVLNCGCFIYIGAWLPFQSFSIPAIGITPCRLVALAFGIMFFRRIPAILLLYRWIPEIQSWREALFSGHFGKADSPFDLYTLGGPISVVGPMGVGAIFISTLAIHQLPHPKDPPTSQQDYLSLALQPIVSFIVLSSIIIHGLSIPFFTIGRKFSRTVSTIAVSRIYPWIAGVKPNSTLPRQPTIETALVHEQSTTILEEAQSESSCGEDRSRRSLSPHLFSSEVTSLGPEDIRVVEEARTTAPHIKQPMVINFPAA</sequence>
<dbReference type="GO" id="GO:0120029">
    <property type="term" value="P:proton export across plasma membrane"/>
    <property type="evidence" value="ECO:0007669"/>
    <property type="project" value="InterPro"/>
</dbReference>
<dbReference type="Pfam" id="PF00999">
    <property type="entry name" value="Na_H_Exchanger"/>
    <property type="match status" value="1"/>
</dbReference>
<keyword evidence="8" id="KW-0406">Ion transport</keyword>
<evidence type="ECO:0000256" key="2">
    <source>
        <dbReference type="ARBA" id="ARBA00005248"/>
    </source>
</evidence>
<evidence type="ECO:0000256" key="9">
    <source>
        <dbReference type="ARBA" id="ARBA00023136"/>
    </source>
</evidence>
<feature type="transmembrane region" description="Helical" evidence="11">
    <location>
        <begin position="118"/>
        <end position="141"/>
    </location>
</feature>
<keyword evidence="7" id="KW-0915">Sodium</keyword>
<dbReference type="InterPro" id="IPR004712">
    <property type="entry name" value="Na+/H+_antiporter_fungi"/>
</dbReference>
<keyword evidence="3" id="KW-0813">Transport</keyword>
<feature type="transmembrane region" description="Helical" evidence="11">
    <location>
        <begin position="45"/>
        <end position="70"/>
    </location>
</feature>
<keyword evidence="4" id="KW-0050">Antiport</keyword>
<dbReference type="GO" id="GO:0015385">
    <property type="term" value="F:sodium:proton antiporter activity"/>
    <property type="evidence" value="ECO:0007669"/>
    <property type="project" value="InterPro"/>
</dbReference>
<dbReference type="PANTHER" id="PTHR31382:SF4">
    <property type="entry name" value="NA(+)_H(+) ANTIPORTER"/>
    <property type="match status" value="1"/>
</dbReference>
<keyword evidence="14" id="KW-1185">Reference proteome</keyword>
<gene>
    <name evidence="13" type="ORF">AAE3_LOCUS5429</name>
</gene>
<feature type="transmembrane region" description="Helical" evidence="11">
    <location>
        <begin position="264"/>
        <end position="295"/>
    </location>
</feature>
<reference evidence="13 14" key="1">
    <citation type="submission" date="2020-01" db="EMBL/GenBank/DDBJ databases">
        <authorList>
            <person name="Gupta K D."/>
        </authorList>
    </citation>
    <scope>NUCLEOTIDE SEQUENCE [LARGE SCALE GENOMIC DNA]</scope>
</reference>
<evidence type="ECO:0000259" key="12">
    <source>
        <dbReference type="Pfam" id="PF00999"/>
    </source>
</evidence>
<name>A0A8S0X046_CYCAE</name>
<keyword evidence="6 11" id="KW-1133">Transmembrane helix</keyword>
<feature type="transmembrane region" description="Helical" evidence="11">
    <location>
        <begin position="6"/>
        <end position="25"/>
    </location>
</feature>
<evidence type="ECO:0000256" key="1">
    <source>
        <dbReference type="ARBA" id="ARBA00004141"/>
    </source>
</evidence>
<comment type="caution">
    <text evidence="13">The sequence shown here is derived from an EMBL/GenBank/DDBJ whole genome shotgun (WGS) entry which is preliminary data.</text>
</comment>
<evidence type="ECO:0000256" key="5">
    <source>
        <dbReference type="ARBA" id="ARBA00022692"/>
    </source>
</evidence>
<feature type="transmembrane region" description="Helical" evidence="11">
    <location>
        <begin position="220"/>
        <end position="244"/>
    </location>
</feature>
<proteinExistence type="inferred from homology"/>
<keyword evidence="9 11" id="KW-0472">Membrane</keyword>
<organism evidence="13 14">
    <name type="scientific">Cyclocybe aegerita</name>
    <name type="common">Black poplar mushroom</name>
    <name type="synonym">Agrocybe aegerita</name>
    <dbReference type="NCBI Taxonomy" id="1973307"/>
    <lineage>
        <taxon>Eukaryota</taxon>
        <taxon>Fungi</taxon>
        <taxon>Dikarya</taxon>
        <taxon>Basidiomycota</taxon>
        <taxon>Agaricomycotina</taxon>
        <taxon>Agaricomycetes</taxon>
        <taxon>Agaricomycetidae</taxon>
        <taxon>Agaricales</taxon>
        <taxon>Agaricineae</taxon>
        <taxon>Bolbitiaceae</taxon>
        <taxon>Cyclocybe</taxon>
    </lineage>
</organism>